<dbReference type="EMBL" id="KF900687">
    <property type="protein sequence ID" value="AIF03700.1"/>
    <property type="molecule type" value="Genomic_DNA"/>
</dbReference>
<evidence type="ECO:0000256" key="2">
    <source>
        <dbReference type="SAM" id="Phobius"/>
    </source>
</evidence>
<feature type="transmembrane region" description="Helical" evidence="2">
    <location>
        <begin position="521"/>
        <end position="539"/>
    </location>
</feature>
<name>A0A075GKK8_9EURY</name>
<organism evidence="3">
    <name type="scientific">uncultured marine group II/III euryarchaeote KM3_169_C11</name>
    <dbReference type="NCBI Taxonomy" id="1457922"/>
    <lineage>
        <taxon>Archaea</taxon>
        <taxon>Methanobacteriati</taxon>
        <taxon>Methanobacteriota</taxon>
        <taxon>environmental samples</taxon>
    </lineage>
</organism>
<reference evidence="3" key="1">
    <citation type="journal article" date="2014" name="Genome Biol. Evol.">
        <title>Pangenome evidence for extensive interdomain horizontal transfer affecting lineage core and shell genes in uncultured planktonic thaumarchaeota and euryarchaeota.</title>
        <authorList>
            <person name="Deschamps P."/>
            <person name="Zivanovic Y."/>
            <person name="Moreira D."/>
            <person name="Rodriguez-Valera F."/>
            <person name="Lopez-Garcia P."/>
        </authorList>
    </citation>
    <scope>NUCLEOTIDE SEQUENCE</scope>
</reference>
<keyword evidence="2" id="KW-1133">Transmembrane helix</keyword>
<evidence type="ECO:0000313" key="3">
    <source>
        <dbReference type="EMBL" id="AIF03700.1"/>
    </source>
</evidence>
<dbReference type="AlphaFoldDB" id="A0A075GKK8"/>
<keyword evidence="2" id="KW-0472">Membrane</keyword>
<keyword evidence="2" id="KW-0812">Transmembrane</keyword>
<sequence length="717" mass="77542">MNAQTVLLIDAQPEVNWSIEVRSGPFFVAVDCSAGSGCPQTTLTITEAGGNTHQATERFRIELSGNLSAGTHTLSISRDSSSGDLSLTLTTIWLDPMGGEFLDAPSVLPDPGSDASAWPVLSAVGCGNYTACGVTDRGDIGSASSWWNGSLADVDDIDSLLLNGSEGDVFEFELVAHSTEVTIEIWNRTDDDLQMLSSITHGLAQLPESDSRQVLSQPVEGELWLLLITAGGEGGMYSLNVARHVAGLESESGDLPGIPFLSPEHTTGVATSGHLGYEDYAGDMLRFPAGSRSHIRIEWTSSAPCDLSLHVHNLTWDLFTTYPSSVGSGIDIVLPEGTDGFSIGFDNQSSALIWTLSATDLGPHDAGYLGDATDHRPTGEAAGAAMQEHTGSSGTISGSLDIVDQRDVYLIERELGFPDRSWFSTTLESEPGCCRVSIEQLNTSAYIGWTTVDSNTSDLVGMSTSVGLELDHGRHLLVVEPVGPLNEQVEYTLLWGWATPEVEENDTDGEWQDLSGDFRNFYILVGVMFLSPWLLIFYWRWQDRGTLRLEVHERKRLARLRERLVAADVDDTEDPHALEDALNSLADTDWEALILEWGEPVVRHLTEGIDLACWRLESNDDSARLAVGISTGSDSWTLAALRFQAIEGAEWKVGTVVPEAMAEGDELFLGELSANSDRFLRVDLEGSAEGLDIHLSGLVGGEPIAAIPTRAVMLEEE</sequence>
<evidence type="ECO:0000256" key="1">
    <source>
        <dbReference type="SAM" id="MobiDB-lite"/>
    </source>
</evidence>
<proteinExistence type="predicted"/>
<accession>A0A075GKK8</accession>
<protein>
    <submittedName>
        <fullName evidence="3">Uncharacterized protein</fullName>
    </submittedName>
</protein>
<feature type="region of interest" description="Disordered" evidence="1">
    <location>
        <begin position="373"/>
        <end position="397"/>
    </location>
</feature>